<dbReference type="InterPro" id="IPR018755">
    <property type="entry name" value="Phage_Mu_Gp48"/>
</dbReference>
<dbReference type="RefSeq" id="WP_283214210.1">
    <property type="nucleotide sequence ID" value="NZ_JASGBI010000002.1"/>
</dbReference>
<dbReference type="Pfam" id="PF10076">
    <property type="entry name" value="Phage_Mu_Gp48"/>
    <property type="match status" value="1"/>
</dbReference>
<protein>
    <submittedName>
        <fullName evidence="1">YmfQ family protein</fullName>
    </submittedName>
</protein>
<name>A0ABT6XKP3_9GAMM</name>
<dbReference type="Proteomes" id="UP001321580">
    <property type="component" value="Unassembled WGS sequence"/>
</dbReference>
<evidence type="ECO:0000313" key="2">
    <source>
        <dbReference type="Proteomes" id="UP001321580"/>
    </source>
</evidence>
<accession>A0ABT6XKP3</accession>
<reference evidence="1 2" key="1">
    <citation type="submission" date="2023-05" db="EMBL/GenBank/DDBJ databases">
        <title>Lysobacter sp. strain LF1 Genome sequencing and assembly.</title>
        <authorList>
            <person name="Jung Y."/>
        </authorList>
    </citation>
    <scope>NUCLEOTIDE SEQUENCE [LARGE SCALE GENOMIC DNA]</scope>
    <source>
        <strain evidence="1 2">LF1</strain>
    </source>
</reference>
<keyword evidence="2" id="KW-1185">Reference proteome</keyword>
<sequence length="200" mass="22751">MIRTHHHYRQLLKALLPPGRALPAESDSQLHALLDGLAPEFARIDARAMRLIVEAMPDTTEELLPDWERVLGLPDGCLPRDDSLESRRKALLAKLVAQGGQSAGYFLLLAESLGYPGARVQEFKPFTCNSRCNEPLYSHVWRFAWLIEVPKLPPGNEARDRTLECLLNRYKPAHTHLIVRYAVRLFVLPDYTDPNYIEGE</sequence>
<gene>
    <name evidence="1" type="ORF">QLQ15_17640</name>
</gene>
<proteinExistence type="predicted"/>
<organism evidence="1 2">
    <name type="scientific">Lysobacter stagni</name>
    <dbReference type="NCBI Taxonomy" id="3045172"/>
    <lineage>
        <taxon>Bacteria</taxon>
        <taxon>Pseudomonadati</taxon>
        <taxon>Pseudomonadota</taxon>
        <taxon>Gammaproteobacteria</taxon>
        <taxon>Lysobacterales</taxon>
        <taxon>Lysobacteraceae</taxon>
        <taxon>Lysobacter</taxon>
    </lineage>
</organism>
<evidence type="ECO:0000313" key="1">
    <source>
        <dbReference type="EMBL" id="MDI9240729.1"/>
    </source>
</evidence>
<comment type="caution">
    <text evidence="1">The sequence shown here is derived from an EMBL/GenBank/DDBJ whole genome shotgun (WGS) entry which is preliminary data.</text>
</comment>
<dbReference type="EMBL" id="JASGBI010000002">
    <property type="protein sequence ID" value="MDI9240729.1"/>
    <property type="molecule type" value="Genomic_DNA"/>
</dbReference>